<keyword evidence="8 10" id="KW-0139">CF(1)</keyword>
<comment type="caution">
    <text evidence="13">The sequence shown here is derived from an EMBL/GenBank/DDBJ whole genome shotgun (WGS) entry which is preliminary data.</text>
</comment>
<name>A0A1S8GN62_9PROT</name>
<dbReference type="AlphaFoldDB" id="A0A1S8GN62"/>
<dbReference type="CDD" id="cd12152">
    <property type="entry name" value="F1-ATPase_delta"/>
    <property type="match status" value="1"/>
</dbReference>
<comment type="similarity">
    <text evidence="3 10 11">Belongs to the ATPase epsilon chain family.</text>
</comment>
<keyword evidence="6 10" id="KW-0406">Ion transport</keyword>
<evidence type="ECO:0000256" key="6">
    <source>
        <dbReference type="ARBA" id="ARBA00023065"/>
    </source>
</evidence>
<evidence type="ECO:0000256" key="2">
    <source>
        <dbReference type="ARBA" id="ARBA00004184"/>
    </source>
</evidence>
<keyword evidence="9 10" id="KW-0066">ATP synthesis</keyword>
<comment type="subunit">
    <text evidence="10 11">F-type ATPases have 2 components, CF(1) - the catalytic core - and CF(0) - the membrane proton channel. CF(1) has five subunits: alpha(3), beta(3), gamma(1), delta(1), epsilon(1). CF(0) has three main subunits: a, b and c.</text>
</comment>
<dbReference type="GO" id="GO:0046933">
    <property type="term" value="F:proton-transporting ATP synthase activity, rotational mechanism"/>
    <property type="evidence" value="ECO:0007669"/>
    <property type="project" value="UniProtKB-UniRule"/>
</dbReference>
<dbReference type="EMBL" id="JATM01000006">
    <property type="protein sequence ID" value="OOL17065.1"/>
    <property type="molecule type" value="Genomic_DNA"/>
</dbReference>
<dbReference type="GO" id="GO:0045259">
    <property type="term" value="C:proton-transporting ATP synthase complex"/>
    <property type="evidence" value="ECO:0007669"/>
    <property type="project" value="UniProtKB-KW"/>
</dbReference>
<evidence type="ECO:0000256" key="5">
    <source>
        <dbReference type="ARBA" id="ARBA00022781"/>
    </source>
</evidence>
<reference evidence="13 14" key="1">
    <citation type="journal article" date="2016" name="PLoS ONE">
        <title>Whole-Genome Sequence Analysis of Bombella intestini LMG 28161T, a Novel Acetic Acid Bacterium Isolated from the Crop of a Red-Tailed Bumble Bee, Bombus lapidarius.</title>
        <authorList>
            <person name="Li L."/>
            <person name="Illeghems K."/>
            <person name="Van Kerrebroeck S."/>
            <person name="Borremans W."/>
            <person name="Cleenwerck I."/>
            <person name="Smagghe G."/>
            <person name="De Vuyst L."/>
            <person name="Vandamme P."/>
        </authorList>
    </citation>
    <scope>NUCLEOTIDE SEQUENCE [LARGE SCALE GENOMIC DNA]</scope>
    <source>
        <strain evidence="13 14">R-52487</strain>
    </source>
</reference>
<dbReference type="OrthoDB" id="9799969at2"/>
<dbReference type="HAMAP" id="MF_00530">
    <property type="entry name" value="ATP_synth_epsil_bac"/>
    <property type="match status" value="1"/>
</dbReference>
<dbReference type="STRING" id="1539051.AL01_09205"/>
<dbReference type="Pfam" id="PF02823">
    <property type="entry name" value="ATP-synt_DE_N"/>
    <property type="match status" value="1"/>
</dbReference>
<proteinExistence type="inferred from homology"/>
<keyword evidence="14" id="KW-1185">Reference proteome</keyword>
<dbReference type="PANTHER" id="PTHR13822">
    <property type="entry name" value="ATP SYNTHASE DELTA/EPSILON CHAIN"/>
    <property type="match status" value="1"/>
</dbReference>
<dbReference type="InterPro" id="IPR036771">
    <property type="entry name" value="ATPsynth_dsu/esu_N"/>
</dbReference>
<dbReference type="PANTHER" id="PTHR13822:SF10">
    <property type="entry name" value="ATP SYNTHASE EPSILON CHAIN, CHLOROPLASTIC"/>
    <property type="match status" value="1"/>
</dbReference>
<keyword evidence="4 10" id="KW-0813">Transport</keyword>
<evidence type="ECO:0000259" key="12">
    <source>
        <dbReference type="Pfam" id="PF02823"/>
    </source>
</evidence>
<keyword evidence="10" id="KW-1003">Cell membrane</keyword>
<dbReference type="SUPFAM" id="SSF51344">
    <property type="entry name" value="Epsilon subunit of F1F0-ATP synthase N-terminal domain"/>
    <property type="match status" value="1"/>
</dbReference>
<evidence type="ECO:0000256" key="3">
    <source>
        <dbReference type="ARBA" id="ARBA00005712"/>
    </source>
</evidence>
<protein>
    <recommendedName>
        <fullName evidence="10">ATP synthase epsilon chain</fullName>
    </recommendedName>
    <alternativeName>
        <fullName evidence="10">ATP synthase F1 sector epsilon subunit</fullName>
    </alternativeName>
    <alternativeName>
        <fullName evidence="10">F-ATPase epsilon subunit</fullName>
    </alternativeName>
</protein>
<organism evidence="13 14">
    <name type="scientific">Bombella intestini</name>
    <dbReference type="NCBI Taxonomy" id="1539051"/>
    <lineage>
        <taxon>Bacteria</taxon>
        <taxon>Pseudomonadati</taxon>
        <taxon>Pseudomonadota</taxon>
        <taxon>Alphaproteobacteria</taxon>
        <taxon>Acetobacterales</taxon>
        <taxon>Acetobacteraceae</taxon>
        <taxon>Bombella</taxon>
    </lineage>
</organism>
<feature type="domain" description="ATP synthase F1 complex delta/epsilon subunit N-terminal" evidence="12">
    <location>
        <begin position="3"/>
        <end position="81"/>
    </location>
</feature>
<evidence type="ECO:0000256" key="10">
    <source>
        <dbReference type="HAMAP-Rule" id="MF_00530"/>
    </source>
</evidence>
<evidence type="ECO:0000256" key="8">
    <source>
        <dbReference type="ARBA" id="ARBA00023196"/>
    </source>
</evidence>
<evidence type="ECO:0000256" key="11">
    <source>
        <dbReference type="RuleBase" id="RU003656"/>
    </source>
</evidence>
<dbReference type="GO" id="GO:0005524">
    <property type="term" value="F:ATP binding"/>
    <property type="evidence" value="ECO:0007669"/>
    <property type="project" value="UniProtKB-UniRule"/>
</dbReference>
<keyword evidence="5 10" id="KW-0375">Hydrogen ion transport</keyword>
<evidence type="ECO:0000256" key="9">
    <source>
        <dbReference type="ARBA" id="ARBA00023310"/>
    </source>
</evidence>
<comment type="subcellular location">
    <subcellularLocation>
        <location evidence="10">Cell membrane</location>
        <topology evidence="10">Peripheral membrane protein</topology>
    </subcellularLocation>
    <subcellularLocation>
        <location evidence="2">Endomembrane system</location>
        <topology evidence="2">Peripheral membrane protein</topology>
    </subcellularLocation>
</comment>
<gene>
    <name evidence="10" type="primary">atpC</name>
    <name evidence="13" type="ORF">AL01_09205</name>
</gene>
<sequence length="143" mass="15869">MPLRIEIVSPERRYTDREVDMAVVPGTEGDIAAMPGRSPLLLQLRGGVITLYKDDQVLERCFVTGGFVDMTADHCTILADSVRALEDLSIDDASQTLDELKQQWTSVGPDEIELQESLSRQIQAARAEIEVAEKVKQNDLKAL</sequence>
<accession>A0A1S8GN62</accession>
<dbReference type="Gene3D" id="2.60.15.10">
    <property type="entry name" value="F0F1 ATP synthase delta/epsilon subunit, N-terminal"/>
    <property type="match status" value="1"/>
</dbReference>
<dbReference type="NCBIfam" id="TIGR01216">
    <property type="entry name" value="ATP_synt_epsi"/>
    <property type="match status" value="1"/>
</dbReference>
<evidence type="ECO:0000313" key="13">
    <source>
        <dbReference type="EMBL" id="OOL17065.1"/>
    </source>
</evidence>
<dbReference type="Proteomes" id="UP000200980">
    <property type="component" value="Unassembled WGS sequence"/>
</dbReference>
<dbReference type="InterPro" id="IPR001469">
    <property type="entry name" value="ATP_synth_F1_dsu/esu"/>
</dbReference>
<dbReference type="GO" id="GO:0012505">
    <property type="term" value="C:endomembrane system"/>
    <property type="evidence" value="ECO:0007669"/>
    <property type="project" value="UniProtKB-SubCell"/>
</dbReference>
<evidence type="ECO:0000256" key="4">
    <source>
        <dbReference type="ARBA" id="ARBA00022448"/>
    </source>
</evidence>
<keyword evidence="7 10" id="KW-0472">Membrane</keyword>
<comment type="function">
    <text evidence="1 10">Produces ATP from ADP in the presence of a proton gradient across the membrane.</text>
</comment>
<evidence type="ECO:0000256" key="1">
    <source>
        <dbReference type="ARBA" id="ARBA00003543"/>
    </source>
</evidence>
<dbReference type="RefSeq" id="WP_077397198.1">
    <property type="nucleotide sequence ID" value="NZ_JATM01000006.1"/>
</dbReference>
<dbReference type="GO" id="GO:0005886">
    <property type="term" value="C:plasma membrane"/>
    <property type="evidence" value="ECO:0007669"/>
    <property type="project" value="UniProtKB-SubCell"/>
</dbReference>
<evidence type="ECO:0000313" key="14">
    <source>
        <dbReference type="Proteomes" id="UP000200980"/>
    </source>
</evidence>
<evidence type="ECO:0000256" key="7">
    <source>
        <dbReference type="ARBA" id="ARBA00023136"/>
    </source>
</evidence>
<dbReference type="InterPro" id="IPR020546">
    <property type="entry name" value="ATP_synth_F1_dsu/esu_N"/>
</dbReference>